<dbReference type="PRINTS" id="PR00503">
    <property type="entry name" value="BROMODOMAIN"/>
</dbReference>
<accession>A0ABD3QGP9</accession>
<feature type="domain" description="NET" evidence="5">
    <location>
        <begin position="206"/>
        <end position="313"/>
    </location>
</feature>
<feature type="region of interest" description="Disordered" evidence="3">
    <location>
        <begin position="309"/>
        <end position="340"/>
    </location>
</feature>
<dbReference type="Proteomes" id="UP001516023">
    <property type="component" value="Unassembled WGS sequence"/>
</dbReference>
<evidence type="ECO:0000259" key="4">
    <source>
        <dbReference type="PROSITE" id="PS50014"/>
    </source>
</evidence>
<evidence type="ECO:0000259" key="5">
    <source>
        <dbReference type="PROSITE" id="PS51525"/>
    </source>
</evidence>
<evidence type="ECO:0000256" key="1">
    <source>
        <dbReference type="ARBA" id="ARBA00023117"/>
    </source>
</evidence>
<evidence type="ECO:0008006" key="8">
    <source>
        <dbReference type="Google" id="ProtNLM"/>
    </source>
</evidence>
<evidence type="ECO:0000313" key="7">
    <source>
        <dbReference type="Proteomes" id="UP001516023"/>
    </source>
</evidence>
<gene>
    <name evidence="6" type="ORF">HJC23_005172</name>
</gene>
<dbReference type="Gene3D" id="1.20.920.10">
    <property type="entry name" value="Bromodomain-like"/>
    <property type="match status" value="1"/>
</dbReference>
<sequence length="340" mass="38086">MLTPRQYLVKFSPAAPKRDPKAFTSKMNPDGTTQAATPQEVTESLRRMTKLVNNLLARADSIPFREPVDWKGLELYDYPKVIKKMMDLGTIKKKLEKGKYADAGECADDIRLVWTNCMTYNADGSDFYLLAESFSKRFEERFQKIIDEFGEDVVYGNAGGSALRSQSQSKKARTNSFTSRATTPTGSILERIGSSTASSQLKTFDQTSEKSQLGIVPLDVRTRFSARLQRLSGMELGHVLKVIDMNCPEALEDPPEDSLPSDATKVPKQHNYGWDEFDGGCQIEIDIDAIPPVVFYELDTYVKEKVKGRGRGAWTDDLSEDTSSEFGGLRQGKKRKVKSM</sequence>
<dbReference type="Pfam" id="PF00439">
    <property type="entry name" value="Bromodomain"/>
    <property type="match status" value="1"/>
</dbReference>
<dbReference type="InterPro" id="IPR036427">
    <property type="entry name" value="Bromodomain-like_sf"/>
</dbReference>
<evidence type="ECO:0000313" key="6">
    <source>
        <dbReference type="EMBL" id="KAL3799033.1"/>
    </source>
</evidence>
<feature type="compositionally biased region" description="Polar residues" evidence="3">
    <location>
        <begin position="25"/>
        <end position="38"/>
    </location>
</feature>
<evidence type="ECO:0000256" key="2">
    <source>
        <dbReference type="PROSITE-ProRule" id="PRU00035"/>
    </source>
</evidence>
<dbReference type="PROSITE" id="PS51525">
    <property type="entry name" value="NET"/>
    <property type="match status" value="1"/>
</dbReference>
<evidence type="ECO:0000256" key="3">
    <source>
        <dbReference type="SAM" id="MobiDB-lite"/>
    </source>
</evidence>
<protein>
    <recommendedName>
        <fullName evidence="8">Bromo domain-containing protein</fullName>
    </recommendedName>
</protein>
<dbReference type="Gene3D" id="1.20.1270.220">
    <property type="match status" value="1"/>
</dbReference>
<dbReference type="SUPFAM" id="SSF47370">
    <property type="entry name" value="Bromodomain"/>
    <property type="match status" value="1"/>
</dbReference>
<dbReference type="SMART" id="SM00297">
    <property type="entry name" value="BROMO"/>
    <property type="match status" value="1"/>
</dbReference>
<organism evidence="6 7">
    <name type="scientific">Cyclotella cryptica</name>
    <dbReference type="NCBI Taxonomy" id="29204"/>
    <lineage>
        <taxon>Eukaryota</taxon>
        <taxon>Sar</taxon>
        <taxon>Stramenopiles</taxon>
        <taxon>Ochrophyta</taxon>
        <taxon>Bacillariophyta</taxon>
        <taxon>Coscinodiscophyceae</taxon>
        <taxon>Thalassiosirophycidae</taxon>
        <taxon>Stephanodiscales</taxon>
        <taxon>Stephanodiscaceae</taxon>
        <taxon>Cyclotella</taxon>
    </lineage>
</organism>
<feature type="domain" description="Bromo" evidence="4">
    <location>
        <begin position="56"/>
        <end position="128"/>
    </location>
</feature>
<dbReference type="InterPro" id="IPR027353">
    <property type="entry name" value="NET_dom"/>
</dbReference>
<keyword evidence="7" id="KW-1185">Reference proteome</keyword>
<reference evidence="6 7" key="1">
    <citation type="journal article" date="2020" name="G3 (Bethesda)">
        <title>Improved Reference Genome for Cyclotella cryptica CCMP332, a Model for Cell Wall Morphogenesis, Salinity Adaptation, and Lipid Production in Diatoms (Bacillariophyta).</title>
        <authorList>
            <person name="Roberts W.R."/>
            <person name="Downey K.M."/>
            <person name="Ruck E.C."/>
            <person name="Traller J.C."/>
            <person name="Alverson A.J."/>
        </authorList>
    </citation>
    <scope>NUCLEOTIDE SEQUENCE [LARGE SCALE GENOMIC DNA]</scope>
    <source>
        <strain evidence="6 7">CCMP332</strain>
    </source>
</reference>
<name>A0ABD3QGP9_9STRA</name>
<dbReference type="GO" id="GO:0010468">
    <property type="term" value="P:regulation of gene expression"/>
    <property type="evidence" value="ECO:0007669"/>
    <property type="project" value="UniProtKB-ARBA"/>
</dbReference>
<dbReference type="EMBL" id="JABMIG020000042">
    <property type="protein sequence ID" value="KAL3799033.1"/>
    <property type="molecule type" value="Genomic_DNA"/>
</dbReference>
<feature type="region of interest" description="Disordered" evidence="3">
    <location>
        <begin position="16"/>
        <end position="38"/>
    </location>
</feature>
<dbReference type="InterPro" id="IPR050935">
    <property type="entry name" value="Bromo_chromatin_reader"/>
</dbReference>
<comment type="caution">
    <text evidence="6">The sequence shown here is derived from an EMBL/GenBank/DDBJ whole genome shotgun (WGS) entry which is preliminary data.</text>
</comment>
<dbReference type="AlphaFoldDB" id="A0ABD3QGP9"/>
<dbReference type="PANTHER" id="PTHR22880:SF225">
    <property type="entry name" value="BROMODOMAIN-CONTAINING PROTEIN BET-1-RELATED"/>
    <property type="match status" value="1"/>
</dbReference>
<dbReference type="InterPro" id="IPR038336">
    <property type="entry name" value="NET_sf"/>
</dbReference>
<proteinExistence type="predicted"/>
<dbReference type="PANTHER" id="PTHR22880">
    <property type="entry name" value="FALZ-RELATED BROMODOMAIN-CONTAINING PROTEINS"/>
    <property type="match status" value="1"/>
</dbReference>
<keyword evidence="1 2" id="KW-0103">Bromodomain</keyword>
<dbReference type="InterPro" id="IPR001487">
    <property type="entry name" value="Bromodomain"/>
</dbReference>
<dbReference type="PROSITE" id="PS50014">
    <property type="entry name" value="BROMODOMAIN_2"/>
    <property type="match status" value="1"/>
</dbReference>
<feature type="compositionally biased region" description="Basic residues" evidence="3">
    <location>
        <begin position="331"/>
        <end position="340"/>
    </location>
</feature>